<evidence type="ECO:0000313" key="1">
    <source>
        <dbReference type="EMBL" id="TFK63597.1"/>
    </source>
</evidence>
<proteinExistence type="predicted"/>
<protein>
    <submittedName>
        <fullName evidence="1">Uncharacterized protein</fullName>
    </submittedName>
</protein>
<dbReference type="EMBL" id="ML208515">
    <property type="protein sequence ID" value="TFK63597.1"/>
    <property type="molecule type" value="Genomic_DNA"/>
</dbReference>
<keyword evidence="2" id="KW-1185">Reference proteome</keyword>
<sequence>MSGTTMNPYSNLFSFNLDELSLEDVYKQIDKEITQLQERLCSLRTFRNSLPPISKIPTEILSKIFSESQEPIKSSFLDEVDLRSRFCISWVCRHWRRTALATPNLWTIISKKNRNSAIDIDFAQQFLVRSRDLKISVNIFQPTRDLLSILASHMHRTEHLRMVDVPMTLESDILFLHPTPVLFSLDLSNTHIPYESDPEPSGIVPQLHHLSISAMHFETPSPLITPTLRSLRIINTLDGIDVNYLLRMLPLLENLTELVLVSALEDQDVTIPTERILLPRLESLTLSESNRGSVFDLLDSLNVPQTAITLIWPEDFETVRESVDDFFGFLRAYLSDFPFPIHHLKIEREYPDLTIEISGAHSQHRYSIQFPKQKLSGTWTDQFVSWVLSLDSLNSLETLSTTELPERALHVLKRLPNLARVTLFGFPALREFLGAFHFEPGTTQDTLFPAVKELTISKLSGSPFVGSLLNALVSRYEAKMGLQRLVFLGSPGVDVDMFKDVVSVISVVD</sequence>
<reference evidence="1 2" key="1">
    <citation type="journal article" date="2019" name="Nat. Ecol. Evol.">
        <title>Megaphylogeny resolves global patterns of mushroom evolution.</title>
        <authorList>
            <person name="Varga T."/>
            <person name="Krizsan K."/>
            <person name="Foldi C."/>
            <person name="Dima B."/>
            <person name="Sanchez-Garcia M."/>
            <person name="Sanchez-Ramirez S."/>
            <person name="Szollosi G.J."/>
            <person name="Szarkandi J.G."/>
            <person name="Papp V."/>
            <person name="Albert L."/>
            <person name="Andreopoulos W."/>
            <person name="Angelini C."/>
            <person name="Antonin V."/>
            <person name="Barry K.W."/>
            <person name="Bougher N.L."/>
            <person name="Buchanan P."/>
            <person name="Buyck B."/>
            <person name="Bense V."/>
            <person name="Catcheside P."/>
            <person name="Chovatia M."/>
            <person name="Cooper J."/>
            <person name="Damon W."/>
            <person name="Desjardin D."/>
            <person name="Finy P."/>
            <person name="Geml J."/>
            <person name="Haridas S."/>
            <person name="Hughes K."/>
            <person name="Justo A."/>
            <person name="Karasinski D."/>
            <person name="Kautmanova I."/>
            <person name="Kiss B."/>
            <person name="Kocsube S."/>
            <person name="Kotiranta H."/>
            <person name="LaButti K.M."/>
            <person name="Lechner B.E."/>
            <person name="Liimatainen K."/>
            <person name="Lipzen A."/>
            <person name="Lukacs Z."/>
            <person name="Mihaltcheva S."/>
            <person name="Morgado L.N."/>
            <person name="Niskanen T."/>
            <person name="Noordeloos M.E."/>
            <person name="Ohm R.A."/>
            <person name="Ortiz-Santana B."/>
            <person name="Ovrebo C."/>
            <person name="Racz N."/>
            <person name="Riley R."/>
            <person name="Savchenko A."/>
            <person name="Shiryaev A."/>
            <person name="Soop K."/>
            <person name="Spirin V."/>
            <person name="Szebenyi C."/>
            <person name="Tomsovsky M."/>
            <person name="Tulloss R.E."/>
            <person name="Uehling J."/>
            <person name="Grigoriev I.V."/>
            <person name="Vagvolgyi C."/>
            <person name="Papp T."/>
            <person name="Martin F.M."/>
            <person name="Miettinen O."/>
            <person name="Hibbett D.S."/>
            <person name="Nagy L.G."/>
        </authorList>
    </citation>
    <scope>NUCLEOTIDE SEQUENCE [LARGE SCALE GENOMIC DNA]</scope>
    <source>
        <strain evidence="1 2">NL-1719</strain>
    </source>
</reference>
<name>A0ACD3ADD7_9AGAR</name>
<dbReference type="Proteomes" id="UP000308600">
    <property type="component" value="Unassembled WGS sequence"/>
</dbReference>
<gene>
    <name evidence="1" type="ORF">BDN72DRAFT_963813</name>
</gene>
<accession>A0ACD3ADD7</accession>
<evidence type="ECO:0000313" key="2">
    <source>
        <dbReference type="Proteomes" id="UP000308600"/>
    </source>
</evidence>
<organism evidence="1 2">
    <name type="scientific">Pluteus cervinus</name>
    <dbReference type="NCBI Taxonomy" id="181527"/>
    <lineage>
        <taxon>Eukaryota</taxon>
        <taxon>Fungi</taxon>
        <taxon>Dikarya</taxon>
        <taxon>Basidiomycota</taxon>
        <taxon>Agaricomycotina</taxon>
        <taxon>Agaricomycetes</taxon>
        <taxon>Agaricomycetidae</taxon>
        <taxon>Agaricales</taxon>
        <taxon>Pluteineae</taxon>
        <taxon>Pluteaceae</taxon>
        <taxon>Pluteus</taxon>
    </lineage>
</organism>